<dbReference type="GO" id="GO:0008643">
    <property type="term" value="P:carbohydrate transport"/>
    <property type="evidence" value="ECO:0007669"/>
    <property type="project" value="InterPro"/>
</dbReference>
<evidence type="ECO:0000256" key="1">
    <source>
        <dbReference type="ARBA" id="ARBA00022597"/>
    </source>
</evidence>
<protein>
    <submittedName>
        <fullName evidence="3">Major facilitator superfamily transporter</fullName>
    </submittedName>
</protein>
<dbReference type="InterPro" id="IPR036259">
    <property type="entry name" value="MFS_trans_sf"/>
</dbReference>
<feature type="transmembrane region" description="Helical" evidence="2">
    <location>
        <begin position="203"/>
        <end position="224"/>
    </location>
</feature>
<dbReference type="Pfam" id="PF13347">
    <property type="entry name" value="MFS_2"/>
    <property type="match status" value="1"/>
</dbReference>
<reference evidence="3 4" key="1">
    <citation type="submission" date="2015-11" db="EMBL/GenBank/DDBJ databases">
        <title>Draft genome sequences of new species of the genus Lactobacillus isolated from orchardgrass silage.</title>
        <authorList>
            <person name="Tohno M."/>
            <person name="Tanizawa Y."/>
            <person name="Arita M."/>
        </authorList>
    </citation>
    <scope>NUCLEOTIDE SEQUENCE [LARGE SCALE GENOMIC DNA]</scope>
    <source>
        <strain evidence="3 4">IWT30</strain>
    </source>
</reference>
<gene>
    <name evidence="3" type="ORF">IWT30_02254</name>
</gene>
<feature type="transmembrane region" description="Helical" evidence="2">
    <location>
        <begin position="334"/>
        <end position="355"/>
    </location>
</feature>
<keyword evidence="1" id="KW-0813">Transport</keyword>
<dbReference type="GO" id="GO:0005886">
    <property type="term" value="C:plasma membrane"/>
    <property type="evidence" value="ECO:0007669"/>
    <property type="project" value="TreeGrafter"/>
</dbReference>
<dbReference type="PANTHER" id="PTHR11328:SF24">
    <property type="entry name" value="MAJOR FACILITATOR SUPERFAMILY (MFS) PROFILE DOMAIN-CONTAINING PROTEIN"/>
    <property type="match status" value="1"/>
</dbReference>
<proteinExistence type="predicted"/>
<feature type="transmembrane region" description="Helical" evidence="2">
    <location>
        <begin position="403"/>
        <end position="428"/>
    </location>
</feature>
<dbReference type="Proteomes" id="UP000198374">
    <property type="component" value="Unassembled WGS sequence"/>
</dbReference>
<comment type="caution">
    <text evidence="3">The sequence shown here is derived from an EMBL/GenBank/DDBJ whole genome shotgun (WGS) entry which is preliminary data.</text>
</comment>
<dbReference type="Gene3D" id="1.20.1250.20">
    <property type="entry name" value="MFS general substrate transporter like domains"/>
    <property type="match status" value="2"/>
</dbReference>
<accession>A0A1Z5IFA6</accession>
<evidence type="ECO:0000313" key="4">
    <source>
        <dbReference type="Proteomes" id="UP000198374"/>
    </source>
</evidence>
<keyword evidence="2" id="KW-0472">Membrane</keyword>
<dbReference type="InterPro" id="IPR039672">
    <property type="entry name" value="MFS_2"/>
</dbReference>
<feature type="transmembrane region" description="Helical" evidence="2">
    <location>
        <begin position="448"/>
        <end position="471"/>
    </location>
</feature>
<feature type="transmembrane region" description="Helical" evidence="2">
    <location>
        <begin position="37"/>
        <end position="61"/>
    </location>
</feature>
<feature type="transmembrane region" description="Helical" evidence="2">
    <location>
        <begin position="276"/>
        <end position="296"/>
    </location>
</feature>
<keyword evidence="1" id="KW-0762">Sugar transport</keyword>
<sequence length="533" mass="59737">MDSQNNKKRPVVHDGWDEYASKKIYQNRGKIGVGRSLGFGVFSFFSISMQGIVGAWLMFFYTTFCGLSAAQGASIFLIGRVADAIASLVMGNISDSIYKLKIGRIFGRRHLFILIAAPAVVIAITMWVANMSYIYYLITYLITTVLMSVLQIPWETLPNEMTKDYNERTKMSTTRMFITGIGNMLVQLVPAQLFKFWPQTSPIPYLVMQCLFSGVTFFLIFITYQSTWEHFVSKKEAKMIDEERIRENGGNSSLKAEIKNYFSTFKIKSFRIHMGIYLSSYFATILFSNAFVYYIVYVIGKSTSTSGFLQSLNIVALPITLVAGFLITKYSPRAIYTFGYTSIVISAIGWSVIAFTKPSSVMTWLTLSMLLYEVGLSILYFVPWNIFPFIPDLDTLITGKNRSGLFASVMTFINQISQGLAAVVAGYMLDFAGFRQSTSGAITQPQSAIHMIIFLVSGGVGIMILLALFFASRFHLSKKTFTVLATELTRLQNGGSMKDVEPKTKAICEDLTGVKYDSISVWKKNDQKNEVGE</sequence>
<dbReference type="EMBL" id="BCMF01000014">
    <property type="protein sequence ID" value="GAX00272.1"/>
    <property type="molecule type" value="Genomic_DNA"/>
</dbReference>
<dbReference type="GO" id="GO:0015293">
    <property type="term" value="F:symporter activity"/>
    <property type="evidence" value="ECO:0007669"/>
    <property type="project" value="InterPro"/>
</dbReference>
<keyword evidence="4" id="KW-1185">Reference proteome</keyword>
<dbReference type="OrthoDB" id="9764596at2"/>
<feature type="transmembrane region" description="Helical" evidence="2">
    <location>
        <begin position="134"/>
        <end position="154"/>
    </location>
</feature>
<feature type="transmembrane region" description="Helical" evidence="2">
    <location>
        <begin position="308"/>
        <end position="327"/>
    </location>
</feature>
<feature type="transmembrane region" description="Helical" evidence="2">
    <location>
        <begin position="361"/>
        <end position="382"/>
    </location>
</feature>
<feature type="transmembrane region" description="Helical" evidence="2">
    <location>
        <begin position="175"/>
        <end position="197"/>
    </location>
</feature>
<dbReference type="SUPFAM" id="SSF103473">
    <property type="entry name" value="MFS general substrate transporter"/>
    <property type="match status" value="1"/>
</dbReference>
<evidence type="ECO:0000256" key="2">
    <source>
        <dbReference type="SAM" id="Phobius"/>
    </source>
</evidence>
<dbReference type="PANTHER" id="PTHR11328">
    <property type="entry name" value="MAJOR FACILITATOR SUPERFAMILY DOMAIN-CONTAINING PROTEIN"/>
    <property type="match status" value="1"/>
</dbReference>
<evidence type="ECO:0000313" key="3">
    <source>
        <dbReference type="EMBL" id="GAX00272.1"/>
    </source>
</evidence>
<dbReference type="AlphaFoldDB" id="A0A1Z5IFA6"/>
<feature type="transmembrane region" description="Helical" evidence="2">
    <location>
        <begin position="111"/>
        <end position="128"/>
    </location>
</feature>
<feature type="transmembrane region" description="Helical" evidence="2">
    <location>
        <begin position="67"/>
        <end position="90"/>
    </location>
</feature>
<name>A0A1Z5IFA6_9LACO</name>
<keyword evidence="2" id="KW-1133">Transmembrane helix</keyword>
<keyword evidence="2" id="KW-0812">Transmembrane</keyword>
<organism evidence="3 4">
    <name type="scientific">Secundilactobacillus mixtipabuli</name>
    <dbReference type="NCBI Taxonomy" id="1435342"/>
    <lineage>
        <taxon>Bacteria</taxon>
        <taxon>Bacillati</taxon>
        <taxon>Bacillota</taxon>
        <taxon>Bacilli</taxon>
        <taxon>Lactobacillales</taxon>
        <taxon>Lactobacillaceae</taxon>
        <taxon>Secundilactobacillus</taxon>
    </lineage>
</organism>
<dbReference type="RefSeq" id="WP_089110032.1">
    <property type="nucleotide sequence ID" value="NZ_BCMF01000014.1"/>
</dbReference>